<comment type="function">
    <text evidence="8">Cell division protein that may be involved in stabilizing or promoting the assembly of the division complex.</text>
</comment>
<evidence type="ECO:0000256" key="3">
    <source>
        <dbReference type="ARBA" id="ARBA00022618"/>
    </source>
</evidence>
<dbReference type="InterPro" id="IPR005548">
    <property type="entry name" value="Cell_div_FtsQ/DivIB_C"/>
</dbReference>
<evidence type="ECO:0000256" key="6">
    <source>
        <dbReference type="ARBA" id="ARBA00023136"/>
    </source>
</evidence>
<dbReference type="Gene3D" id="3.40.50.10960">
    <property type="match status" value="1"/>
</dbReference>
<evidence type="ECO:0000256" key="7">
    <source>
        <dbReference type="ARBA" id="ARBA00023306"/>
    </source>
</evidence>
<comment type="similarity">
    <text evidence="8">Belongs to the FtsQ/DivIB family. DivIB subfamily.</text>
</comment>
<name>A0ABR8U7F5_9BACL</name>
<dbReference type="HAMAP" id="MF_00912">
    <property type="entry name" value="DivIB"/>
    <property type="match status" value="1"/>
</dbReference>
<dbReference type="InterPro" id="IPR050487">
    <property type="entry name" value="FtsQ_DivIB"/>
</dbReference>
<evidence type="ECO:0000259" key="9">
    <source>
        <dbReference type="PROSITE" id="PS51779"/>
    </source>
</evidence>
<evidence type="ECO:0000256" key="1">
    <source>
        <dbReference type="ARBA" id="ARBA00004370"/>
    </source>
</evidence>
<keyword evidence="5 8" id="KW-1133">Transmembrane helix</keyword>
<keyword evidence="7 8" id="KW-0131">Cell cycle</keyword>
<evidence type="ECO:0000313" key="11">
    <source>
        <dbReference type="Proteomes" id="UP000626786"/>
    </source>
</evidence>
<dbReference type="InterPro" id="IPR034746">
    <property type="entry name" value="POTRA"/>
</dbReference>
<keyword evidence="3 8" id="KW-0132">Cell division</keyword>
<evidence type="ECO:0000256" key="2">
    <source>
        <dbReference type="ARBA" id="ARBA00022475"/>
    </source>
</evidence>
<keyword evidence="4 8" id="KW-0812">Transmembrane</keyword>
<dbReference type="EMBL" id="JACSQN010000002">
    <property type="protein sequence ID" value="MBD7983444.1"/>
    <property type="molecule type" value="Genomic_DNA"/>
</dbReference>
<comment type="subcellular location">
    <subcellularLocation>
        <location evidence="8">Cell membrane</location>
        <topology evidence="8">Single-pass type II membrane protein</topology>
    </subcellularLocation>
    <subcellularLocation>
        <location evidence="1">Membrane</location>
    </subcellularLocation>
    <text evidence="8">Localizes to the division septum.</text>
</comment>
<evidence type="ECO:0000313" key="10">
    <source>
        <dbReference type="EMBL" id="MBD7983444.1"/>
    </source>
</evidence>
<evidence type="ECO:0000256" key="4">
    <source>
        <dbReference type="ARBA" id="ARBA00022692"/>
    </source>
</evidence>
<evidence type="ECO:0000256" key="8">
    <source>
        <dbReference type="HAMAP-Rule" id="MF_00912"/>
    </source>
</evidence>
<dbReference type="PROSITE" id="PS51779">
    <property type="entry name" value="POTRA"/>
    <property type="match status" value="1"/>
</dbReference>
<dbReference type="InterPro" id="IPR026580">
    <property type="entry name" value="DivIB"/>
</dbReference>
<keyword evidence="11" id="KW-1185">Reference proteome</keyword>
<sequence>MDKVIDIEERIPSMRERRRKKTNKKFLLIIAIFIIALLLLLYFQSSFSKIGEIDVKGAHLHDADYYIEKSGISSGIGYWSFTTSMVKDKITSVDGVKEVSVSRSLLRDIEISVTEWKTVAYIENKGEYSLLLENGDIFSSKQINANIPILSHVDDASIRKKITSQLLKMDDEVLPIISEIIYTGSEVDQDTITVYMDDGYEVHAIIQTFASNMEFYPEITSQLEGLEKGIIDMEVGTFFSPFSEVYGDEEAEEGEGDEVGEEVE</sequence>
<comment type="caution">
    <text evidence="10">The sequence shown here is derived from an EMBL/GenBank/DDBJ whole genome shotgun (WGS) entry which is preliminary data.</text>
</comment>
<dbReference type="InterPro" id="IPR013685">
    <property type="entry name" value="POTRA_FtsQ_type"/>
</dbReference>
<evidence type="ECO:0000256" key="5">
    <source>
        <dbReference type="ARBA" id="ARBA00022989"/>
    </source>
</evidence>
<organism evidence="10 11">
    <name type="scientific">Sporosarcina quadrami</name>
    <dbReference type="NCBI Taxonomy" id="2762234"/>
    <lineage>
        <taxon>Bacteria</taxon>
        <taxon>Bacillati</taxon>
        <taxon>Bacillota</taxon>
        <taxon>Bacilli</taxon>
        <taxon>Bacillales</taxon>
        <taxon>Caryophanaceae</taxon>
        <taxon>Sporosarcina</taxon>
    </lineage>
</organism>
<dbReference type="RefSeq" id="WP_191693085.1">
    <property type="nucleotide sequence ID" value="NZ_JACSQN010000002.1"/>
</dbReference>
<keyword evidence="2 8" id="KW-1003">Cell membrane</keyword>
<dbReference type="Proteomes" id="UP000626786">
    <property type="component" value="Unassembled WGS sequence"/>
</dbReference>
<feature type="domain" description="POTRA" evidence="9">
    <location>
        <begin position="48"/>
        <end position="116"/>
    </location>
</feature>
<reference evidence="10 11" key="1">
    <citation type="submission" date="2020-08" db="EMBL/GenBank/DDBJ databases">
        <title>A Genomic Blueprint of the Chicken Gut Microbiome.</title>
        <authorList>
            <person name="Gilroy R."/>
            <person name="Ravi A."/>
            <person name="Getino M."/>
            <person name="Pursley I."/>
            <person name="Horton D.L."/>
            <person name="Alikhan N.-F."/>
            <person name="Baker D."/>
            <person name="Gharbi K."/>
            <person name="Hall N."/>
            <person name="Watson M."/>
            <person name="Adriaenssens E.M."/>
            <person name="Foster-Nyarko E."/>
            <person name="Jarju S."/>
            <person name="Secka A."/>
            <person name="Antonio M."/>
            <person name="Oren A."/>
            <person name="Chaudhuri R."/>
            <person name="La Ragione R.M."/>
            <person name="Hildebrand F."/>
            <person name="Pallen M.J."/>
        </authorList>
    </citation>
    <scope>NUCLEOTIDE SEQUENCE [LARGE SCALE GENOMIC DNA]</scope>
    <source>
        <strain evidence="10 11">Sa2YVA2</strain>
    </source>
</reference>
<dbReference type="Pfam" id="PF03799">
    <property type="entry name" value="FtsQ_DivIB_C"/>
    <property type="match status" value="1"/>
</dbReference>
<accession>A0ABR8U7F5</accession>
<protein>
    <recommendedName>
        <fullName evidence="8">Cell division protein DivIB</fullName>
    </recommendedName>
</protein>
<dbReference type="PANTHER" id="PTHR37820:SF1">
    <property type="entry name" value="CELL DIVISION PROTEIN FTSQ"/>
    <property type="match status" value="1"/>
</dbReference>
<gene>
    <name evidence="8" type="primary">divIB</name>
    <name evidence="10" type="ORF">H9649_02530</name>
</gene>
<keyword evidence="6 8" id="KW-0472">Membrane</keyword>
<proteinExistence type="inferred from homology"/>
<dbReference type="Pfam" id="PF08478">
    <property type="entry name" value="POTRA_1"/>
    <property type="match status" value="1"/>
</dbReference>
<dbReference type="PANTHER" id="PTHR37820">
    <property type="entry name" value="CELL DIVISION PROTEIN DIVIB"/>
    <property type="match status" value="1"/>
</dbReference>
<feature type="transmembrane region" description="Helical" evidence="8">
    <location>
        <begin position="26"/>
        <end position="43"/>
    </location>
</feature>